<keyword evidence="2 4" id="KW-0238">DNA-binding</keyword>
<dbReference type="RefSeq" id="WP_345023159.1">
    <property type="nucleotide sequence ID" value="NZ_BAABDO010000069.1"/>
</dbReference>
<sequence>MTQRQELSHKERLLRHGMMLFYAQGFHGTTVDAILESAKVPKGSFYHHFGSKEAFGQAVLDRYRQFQEALLAAWEAREGLTTGEKLGGYFTEMIDIFVGSDYQRACLAGKFSTEVSASSAGFRERIGHDLDAWRDRIAALLRRGQEAGDVRADRSADDLANAILSLIQGAFVIALSTRDETALRGVASTMAMLISPPACTSTPN</sequence>
<accession>A0ABP7Z5N9</accession>
<dbReference type="InterPro" id="IPR036271">
    <property type="entry name" value="Tet_transcr_reg_TetR-rel_C_sf"/>
</dbReference>
<keyword evidence="3" id="KW-0804">Transcription</keyword>
<comment type="caution">
    <text evidence="6">The sequence shown here is derived from an EMBL/GenBank/DDBJ whole genome shotgun (WGS) entry which is preliminary data.</text>
</comment>
<dbReference type="PROSITE" id="PS50977">
    <property type="entry name" value="HTH_TETR_2"/>
    <property type="match status" value="1"/>
</dbReference>
<feature type="domain" description="HTH tetR-type" evidence="5">
    <location>
        <begin position="7"/>
        <end position="67"/>
    </location>
</feature>
<name>A0ABP7Z5N9_9ACTN</name>
<reference evidence="7" key="1">
    <citation type="journal article" date="2019" name="Int. J. Syst. Evol. Microbiol.">
        <title>The Global Catalogue of Microorganisms (GCM) 10K type strain sequencing project: providing services to taxonomists for standard genome sequencing and annotation.</title>
        <authorList>
            <consortium name="The Broad Institute Genomics Platform"/>
            <consortium name="The Broad Institute Genome Sequencing Center for Infectious Disease"/>
            <person name="Wu L."/>
            <person name="Ma J."/>
        </authorList>
    </citation>
    <scope>NUCLEOTIDE SEQUENCE [LARGE SCALE GENOMIC DNA]</scope>
    <source>
        <strain evidence="7">JCM 17316</strain>
    </source>
</reference>
<evidence type="ECO:0000259" key="5">
    <source>
        <dbReference type="PROSITE" id="PS50977"/>
    </source>
</evidence>
<dbReference type="EMBL" id="BAABDO010000069">
    <property type="protein sequence ID" value="GAA4147913.1"/>
    <property type="molecule type" value="Genomic_DNA"/>
</dbReference>
<proteinExistence type="predicted"/>
<evidence type="ECO:0000256" key="3">
    <source>
        <dbReference type="ARBA" id="ARBA00023163"/>
    </source>
</evidence>
<dbReference type="InterPro" id="IPR001647">
    <property type="entry name" value="HTH_TetR"/>
</dbReference>
<evidence type="ECO:0000256" key="2">
    <source>
        <dbReference type="ARBA" id="ARBA00023125"/>
    </source>
</evidence>
<dbReference type="SUPFAM" id="SSF46689">
    <property type="entry name" value="Homeodomain-like"/>
    <property type="match status" value="1"/>
</dbReference>
<dbReference type="InterPro" id="IPR011075">
    <property type="entry name" value="TetR_C"/>
</dbReference>
<dbReference type="SUPFAM" id="SSF48498">
    <property type="entry name" value="Tetracyclin repressor-like, C-terminal domain"/>
    <property type="match status" value="1"/>
</dbReference>
<dbReference type="Pfam" id="PF00440">
    <property type="entry name" value="TetR_N"/>
    <property type="match status" value="1"/>
</dbReference>
<evidence type="ECO:0000256" key="1">
    <source>
        <dbReference type="ARBA" id="ARBA00023015"/>
    </source>
</evidence>
<keyword evidence="7" id="KW-1185">Reference proteome</keyword>
<evidence type="ECO:0000256" key="4">
    <source>
        <dbReference type="PROSITE-ProRule" id="PRU00335"/>
    </source>
</evidence>
<dbReference type="PANTHER" id="PTHR47506:SF6">
    <property type="entry name" value="HTH-TYPE TRANSCRIPTIONAL REPRESSOR NEMR"/>
    <property type="match status" value="1"/>
</dbReference>
<protein>
    <submittedName>
        <fullName evidence="6">TetR/AcrR family transcriptional regulator</fullName>
    </submittedName>
</protein>
<evidence type="ECO:0000313" key="7">
    <source>
        <dbReference type="Proteomes" id="UP001500266"/>
    </source>
</evidence>
<organism evidence="6 7">
    <name type="scientific">Actinomadura keratinilytica</name>
    <dbReference type="NCBI Taxonomy" id="547461"/>
    <lineage>
        <taxon>Bacteria</taxon>
        <taxon>Bacillati</taxon>
        <taxon>Actinomycetota</taxon>
        <taxon>Actinomycetes</taxon>
        <taxon>Streptosporangiales</taxon>
        <taxon>Thermomonosporaceae</taxon>
        <taxon>Actinomadura</taxon>
    </lineage>
</organism>
<dbReference type="Pfam" id="PF16925">
    <property type="entry name" value="TetR_C_13"/>
    <property type="match status" value="1"/>
</dbReference>
<evidence type="ECO:0000313" key="6">
    <source>
        <dbReference type="EMBL" id="GAA4147913.1"/>
    </source>
</evidence>
<dbReference type="Proteomes" id="UP001500266">
    <property type="component" value="Unassembled WGS sequence"/>
</dbReference>
<gene>
    <name evidence="6" type="ORF">GCM10022416_41700</name>
</gene>
<dbReference type="Gene3D" id="1.10.357.10">
    <property type="entry name" value="Tetracycline Repressor, domain 2"/>
    <property type="match status" value="1"/>
</dbReference>
<dbReference type="InterPro" id="IPR009057">
    <property type="entry name" value="Homeodomain-like_sf"/>
</dbReference>
<dbReference type="PRINTS" id="PR00455">
    <property type="entry name" value="HTHTETR"/>
</dbReference>
<feature type="DNA-binding region" description="H-T-H motif" evidence="4">
    <location>
        <begin position="30"/>
        <end position="49"/>
    </location>
</feature>
<dbReference type="PANTHER" id="PTHR47506">
    <property type="entry name" value="TRANSCRIPTIONAL REGULATORY PROTEIN"/>
    <property type="match status" value="1"/>
</dbReference>
<keyword evidence="1" id="KW-0805">Transcription regulation</keyword>